<dbReference type="SUPFAM" id="SSF52047">
    <property type="entry name" value="RNI-like"/>
    <property type="match status" value="1"/>
</dbReference>
<dbReference type="Proteomes" id="UP000230002">
    <property type="component" value="Unassembled WGS sequence"/>
</dbReference>
<evidence type="ECO:0000313" key="2">
    <source>
        <dbReference type="Proteomes" id="UP000230002"/>
    </source>
</evidence>
<accession>A0A2G8S8M6</accession>
<sequence length="547" mass="60543">MLDAKLNTDVFAVVSEFLTDYADVLSFSLVCSTLNRIATRRLLSMRPVSLKGDLSVQKFHTFLFADAVTRAPRVRALRIGGFKLPPWKIANEAEGSPSPLVDILNSCPNLEHIAMCFADGSTDDESSVVAAIAALKTLRSLEVSDWSENTLDLLHGISSPIRKLAIHSGAIRSPDALDEFLPRLAPSLEDLELMYFRVHWGSTLVALDAEAPGPDGHPPPFRALAQYPAVRSFSAIILIGAPLLDRLQHLFPALDGTLSLGDFDTQINRCPRDAIRAANRRAQDAAPGHAWKKLDRVICDAQMLYVLALRCPVRLVMIDKCSAGTVRYAADALRENPVPRLKLTLKYGRGMLDGVFTPDMAGPLSHFTLCLVYGNKKLHKRDAGAGDFGQLRWDRLLPSFSTPQRALLSALRPLRNLTHLRVLICCELHRPGDPIWGKAAYSEKFVDAVRGPAFDFAGTAAALVRAVPSLQYVFLTTCGRFIERVEGGEGARTWRSYDRWDVSRAWRVAVRDAKRPRRLVRLHSDVADTIIRNEELVLSETDKVGVL</sequence>
<comment type="caution">
    <text evidence="1">The sequence shown here is derived from an EMBL/GenBank/DDBJ whole genome shotgun (WGS) entry which is preliminary data.</text>
</comment>
<protein>
    <recommendedName>
        <fullName evidence="3">F-box domain-containing protein</fullName>
    </recommendedName>
</protein>
<dbReference type="EMBL" id="AYKW01000016">
    <property type="protein sequence ID" value="PIL30087.1"/>
    <property type="molecule type" value="Genomic_DNA"/>
</dbReference>
<proteinExistence type="predicted"/>
<evidence type="ECO:0008006" key="3">
    <source>
        <dbReference type="Google" id="ProtNLM"/>
    </source>
</evidence>
<reference evidence="1 2" key="1">
    <citation type="journal article" date="2015" name="Sci. Rep.">
        <title>Chromosome-level genome map provides insights into diverse defense mechanisms in the medicinal fungus Ganoderma sinense.</title>
        <authorList>
            <person name="Zhu Y."/>
            <person name="Xu J."/>
            <person name="Sun C."/>
            <person name="Zhou S."/>
            <person name="Xu H."/>
            <person name="Nelson D.R."/>
            <person name="Qian J."/>
            <person name="Song J."/>
            <person name="Luo H."/>
            <person name="Xiang L."/>
            <person name="Li Y."/>
            <person name="Xu Z."/>
            <person name="Ji A."/>
            <person name="Wang L."/>
            <person name="Lu S."/>
            <person name="Hayward A."/>
            <person name="Sun W."/>
            <person name="Li X."/>
            <person name="Schwartz D.C."/>
            <person name="Wang Y."/>
            <person name="Chen S."/>
        </authorList>
    </citation>
    <scope>NUCLEOTIDE SEQUENCE [LARGE SCALE GENOMIC DNA]</scope>
    <source>
        <strain evidence="1 2">ZZ0214-1</strain>
    </source>
</reference>
<keyword evidence="2" id="KW-1185">Reference proteome</keyword>
<dbReference type="Gene3D" id="3.80.10.10">
    <property type="entry name" value="Ribonuclease Inhibitor"/>
    <property type="match status" value="1"/>
</dbReference>
<dbReference type="InterPro" id="IPR032675">
    <property type="entry name" value="LRR_dom_sf"/>
</dbReference>
<evidence type="ECO:0000313" key="1">
    <source>
        <dbReference type="EMBL" id="PIL30087.1"/>
    </source>
</evidence>
<organism evidence="1 2">
    <name type="scientific">Ganoderma sinense ZZ0214-1</name>
    <dbReference type="NCBI Taxonomy" id="1077348"/>
    <lineage>
        <taxon>Eukaryota</taxon>
        <taxon>Fungi</taxon>
        <taxon>Dikarya</taxon>
        <taxon>Basidiomycota</taxon>
        <taxon>Agaricomycotina</taxon>
        <taxon>Agaricomycetes</taxon>
        <taxon>Polyporales</taxon>
        <taxon>Polyporaceae</taxon>
        <taxon>Ganoderma</taxon>
    </lineage>
</organism>
<dbReference type="AlphaFoldDB" id="A0A2G8S8M6"/>
<dbReference type="OrthoDB" id="2757774at2759"/>
<name>A0A2G8S8M6_9APHY</name>
<gene>
    <name evidence="1" type="ORF">GSI_07664</name>
</gene>